<feature type="domain" description="Pyrroloquinoline quinone-dependent pyranose dehydrogenase beta-propeller" evidence="1">
    <location>
        <begin position="30"/>
        <end position="369"/>
    </location>
</feature>
<dbReference type="Gene3D" id="2.120.10.30">
    <property type="entry name" value="TolB, C-terminal domain"/>
    <property type="match status" value="1"/>
</dbReference>
<protein>
    <recommendedName>
        <fullName evidence="1">Pyrroloquinoline quinone-dependent pyranose dehydrogenase beta-propeller domain-containing protein</fullName>
    </recommendedName>
</protein>
<dbReference type="PANTHER" id="PTHR33546:SF1">
    <property type="entry name" value="LARGE, MULTIFUNCTIONAL SECRETED PROTEIN"/>
    <property type="match status" value="1"/>
</dbReference>
<dbReference type="InterPro" id="IPR054539">
    <property type="entry name" value="Beta-prop_PDH"/>
</dbReference>
<proteinExistence type="predicted"/>
<evidence type="ECO:0000313" key="2">
    <source>
        <dbReference type="EMBL" id="SVA76420.1"/>
    </source>
</evidence>
<dbReference type="SUPFAM" id="SSF50952">
    <property type="entry name" value="Soluble quinoprotein glucose dehydrogenase"/>
    <property type="match status" value="1"/>
</dbReference>
<dbReference type="Pfam" id="PF22807">
    <property type="entry name" value="TrAA12"/>
    <property type="match status" value="1"/>
</dbReference>
<dbReference type="PANTHER" id="PTHR33546">
    <property type="entry name" value="LARGE, MULTIFUNCTIONAL SECRETED PROTEIN-RELATED"/>
    <property type="match status" value="1"/>
</dbReference>
<gene>
    <name evidence="2" type="ORF">METZ01_LOCUS129274</name>
</gene>
<organism evidence="2">
    <name type="scientific">marine metagenome</name>
    <dbReference type="NCBI Taxonomy" id="408172"/>
    <lineage>
        <taxon>unclassified sequences</taxon>
        <taxon>metagenomes</taxon>
        <taxon>ecological metagenomes</taxon>
    </lineage>
</organism>
<evidence type="ECO:0000259" key="1">
    <source>
        <dbReference type="Pfam" id="PF22807"/>
    </source>
</evidence>
<accession>A0A381YHL1</accession>
<dbReference type="InterPro" id="IPR011041">
    <property type="entry name" value="Quinoprot_gluc/sorb_DH_b-prop"/>
</dbReference>
<dbReference type="InterPro" id="IPR011042">
    <property type="entry name" value="6-blade_b-propeller_TolB-like"/>
</dbReference>
<dbReference type="AlphaFoldDB" id="A0A381YHL1"/>
<name>A0A381YHL1_9ZZZZ</name>
<reference evidence="2" key="1">
    <citation type="submission" date="2018-05" db="EMBL/GenBank/DDBJ databases">
        <authorList>
            <person name="Lanie J.A."/>
            <person name="Ng W.-L."/>
            <person name="Kazmierczak K.M."/>
            <person name="Andrzejewski T.M."/>
            <person name="Davidsen T.M."/>
            <person name="Wayne K.J."/>
            <person name="Tettelin H."/>
            <person name="Glass J.I."/>
            <person name="Rusch D."/>
            <person name="Podicherti R."/>
            <person name="Tsui H.-C.T."/>
            <person name="Winkler M.E."/>
        </authorList>
    </citation>
    <scope>NUCLEOTIDE SEQUENCE</scope>
</reference>
<feature type="non-terminal residue" evidence="2">
    <location>
        <position position="1"/>
    </location>
</feature>
<sequence>VFRNFLVTACGLVVVTASVAVAQDIDALTLPPGFSIDVYAPDVPNARSMARSPGGTLFVSTRQAGDVYAVLDRNQDQKADEVITIATGLNTPNGVAFRDGSLYVAEVSRILRYDGIESRLQNPPEPVVVDEDYPTERSHGWKFIRFGPDGKLYVPVGAPCNICDRTGEDGRFASITRMNPDGSGQEVFAHGVRNSVGFDWHPNTGELWFTSNGRDRLGDETPGDTLNHAPDLGMHFGFPFCHQGDIPDPEFGERRACDEFSPPAQTLGPHVASLGMRFYTGSMFPAQYRNQIFIAEHGSWNRTPEAGHTGYRITVATLEGNRVANYSVFAEGWLSSDNSSWGRPVDVEVMPDGALLVTDDRAGAIYRITYGG</sequence>
<dbReference type="EMBL" id="UINC01018237">
    <property type="protein sequence ID" value="SVA76420.1"/>
    <property type="molecule type" value="Genomic_DNA"/>
</dbReference>